<dbReference type="EMBL" id="JABAIK010000001">
    <property type="protein sequence ID" value="NLS11608.1"/>
    <property type="molecule type" value="Genomic_DNA"/>
</dbReference>
<organism evidence="3 4">
    <name type="scientific">Vibrio agarilyticus</name>
    <dbReference type="NCBI Taxonomy" id="2726741"/>
    <lineage>
        <taxon>Bacteria</taxon>
        <taxon>Pseudomonadati</taxon>
        <taxon>Pseudomonadota</taxon>
        <taxon>Gammaproteobacteria</taxon>
        <taxon>Vibrionales</taxon>
        <taxon>Vibrionaceae</taxon>
        <taxon>Vibrio</taxon>
    </lineage>
</organism>
<feature type="chain" id="PRO_5030535683" description="DUF333 domain-containing protein" evidence="2">
    <location>
        <begin position="20"/>
        <end position="72"/>
    </location>
</feature>
<reference evidence="3 4" key="1">
    <citation type="submission" date="2020-04" db="EMBL/GenBank/DDBJ databases">
        <title>Vibrio sp. SM6, a novel species isolated from seawater.</title>
        <authorList>
            <person name="Wang X."/>
        </authorList>
    </citation>
    <scope>NUCLEOTIDE SEQUENCE [LARGE SCALE GENOMIC DNA]</scope>
    <source>
        <strain evidence="3 4">SM6</strain>
    </source>
</reference>
<feature type="region of interest" description="Disordered" evidence="1">
    <location>
        <begin position="19"/>
        <end position="38"/>
    </location>
</feature>
<evidence type="ECO:0000256" key="1">
    <source>
        <dbReference type="SAM" id="MobiDB-lite"/>
    </source>
</evidence>
<evidence type="ECO:0000313" key="3">
    <source>
        <dbReference type="EMBL" id="NLS11608.1"/>
    </source>
</evidence>
<evidence type="ECO:0000256" key="2">
    <source>
        <dbReference type="SAM" id="SignalP"/>
    </source>
</evidence>
<sequence length="72" mass="7280">MKAFVIAALGAMLTFGVSASTGSSSASSNGANTQGAGLGPRVQCTYPDGTQMYVPIGYCELIGGKHKAYGNF</sequence>
<protein>
    <recommendedName>
        <fullName evidence="5">DUF333 domain-containing protein</fullName>
    </recommendedName>
</protein>
<proteinExistence type="predicted"/>
<keyword evidence="4" id="KW-1185">Reference proteome</keyword>
<dbReference type="Proteomes" id="UP000535589">
    <property type="component" value="Unassembled WGS sequence"/>
</dbReference>
<dbReference type="RefSeq" id="WP_168834698.1">
    <property type="nucleotide sequence ID" value="NZ_JABAIK010000001.1"/>
</dbReference>
<accession>A0A7X8TP59</accession>
<evidence type="ECO:0000313" key="4">
    <source>
        <dbReference type="Proteomes" id="UP000535589"/>
    </source>
</evidence>
<evidence type="ECO:0008006" key="5">
    <source>
        <dbReference type="Google" id="ProtNLM"/>
    </source>
</evidence>
<keyword evidence="2" id="KW-0732">Signal</keyword>
<comment type="caution">
    <text evidence="3">The sequence shown here is derived from an EMBL/GenBank/DDBJ whole genome shotgun (WGS) entry which is preliminary data.</text>
</comment>
<feature type="signal peptide" evidence="2">
    <location>
        <begin position="1"/>
        <end position="19"/>
    </location>
</feature>
<dbReference type="AlphaFoldDB" id="A0A7X8TP59"/>
<gene>
    <name evidence="3" type="ORF">HGP28_01720</name>
</gene>
<feature type="compositionally biased region" description="Low complexity" evidence="1">
    <location>
        <begin position="19"/>
        <end position="35"/>
    </location>
</feature>
<name>A0A7X8TP59_9VIBR</name>